<dbReference type="Proteomes" id="UP001234178">
    <property type="component" value="Unassembled WGS sequence"/>
</dbReference>
<evidence type="ECO:0000256" key="1">
    <source>
        <dbReference type="SAM" id="MobiDB-lite"/>
    </source>
</evidence>
<evidence type="ECO:0000313" key="3">
    <source>
        <dbReference type="Proteomes" id="UP001234178"/>
    </source>
</evidence>
<dbReference type="EMBL" id="JAOYFB010000002">
    <property type="protein sequence ID" value="KAK4006446.1"/>
    <property type="molecule type" value="Genomic_DNA"/>
</dbReference>
<protein>
    <submittedName>
        <fullName evidence="2">Uncharacterized protein</fullName>
    </submittedName>
</protein>
<accession>A0ABQ9Z0T9</accession>
<proteinExistence type="predicted"/>
<gene>
    <name evidence="2" type="ORF">OUZ56_011599</name>
</gene>
<comment type="caution">
    <text evidence="2">The sequence shown here is derived from an EMBL/GenBank/DDBJ whole genome shotgun (WGS) entry which is preliminary data.</text>
</comment>
<feature type="compositionally biased region" description="Polar residues" evidence="1">
    <location>
        <begin position="27"/>
        <end position="43"/>
    </location>
</feature>
<keyword evidence="3" id="KW-1185">Reference proteome</keyword>
<sequence>MAQPWTRDGSTTSMPDISIPVHRNRNDTGVGSQSGSTEYSNRVSLTPQERLRAIEWLTFWCIDRETHRSCLSSPSPVHSRGHSSLGILAHHLNTSIWTKTASTFHERRTSRRLS</sequence>
<organism evidence="2 3">
    <name type="scientific">Daphnia magna</name>
    <dbReference type="NCBI Taxonomy" id="35525"/>
    <lineage>
        <taxon>Eukaryota</taxon>
        <taxon>Metazoa</taxon>
        <taxon>Ecdysozoa</taxon>
        <taxon>Arthropoda</taxon>
        <taxon>Crustacea</taxon>
        <taxon>Branchiopoda</taxon>
        <taxon>Diplostraca</taxon>
        <taxon>Cladocera</taxon>
        <taxon>Anomopoda</taxon>
        <taxon>Daphniidae</taxon>
        <taxon>Daphnia</taxon>
    </lineage>
</organism>
<feature type="region of interest" description="Disordered" evidence="1">
    <location>
        <begin position="1"/>
        <end position="43"/>
    </location>
</feature>
<reference evidence="2 3" key="1">
    <citation type="journal article" date="2023" name="Nucleic Acids Res.">
        <title>The hologenome of Daphnia magna reveals possible DNA methylation and microbiome-mediated evolution of the host genome.</title>
        <authorList>
            <person name="Chaturvedi A."/>
            <person name="Li X."/>
            <person name="Dhandapani V."/>
            <person name="Marshall H."/>
            <person name="Kissane S."/>
            <person name="Cuenca-Cambronero M."/>
            <person name="Asole G."/>
            <person name="Calvet F."/>
            <person name="Ruiz-Romero M."/>
            <person name="Marangio P."/>
            <person name="Guigo R."/>
            <person name="Rago D."/>
            <person name="Mirbahai L."/>
            <person name="Eastwood N."/>
            <person name="Colbourne J.K."/>
            <person name="Zhou J."/>
            <person name="Mallon E."/>
            <person name="Orsini L."/>
        </authorList>
    </citation>
    <scope>NUCLEOTIDE SEQUENCE [LARGE SCALE GENOMIC DNA]</scope>
    <source>
        <strain evidence="2">LRV0_1</strain>
    </source>
</reference>
<name>A0ABQ9Z0T9_9CRUS</name>
<evidence type="ECO:0000313" key="2">
    <source>
        <dbReference type="EMBL" id="KAK4006446.1"/>
    </source>
</evidence>